<dbReference type="Gene3D" id="3.10.450.50">
    <property type="match status" value="1"/>
</dbReference>
<gene>
    <name evidence="1" type="ORF">NSCI0253_LOCUS30111</name>
</gene>
<name>A0A7S1FBQ7_NOCSC</name>
<protein>
    <recommendedName>
        <fullName evidence="2">SnoaL-like domain-containing protein</fullName>
    </recommendedName>
</protein>
<evidence type="ECO:0000313" key="1">
    <source>
        <dbReference type="EMBL" id="CAD8855759.1"/>
    </source>
</evidence>
<organism evidence="1">
    <name type="scientific">Noctiluca scintillans</name>
    <name type="common">Sea sparkle</name>
    <name type="synonym">Red tide dinoflagellate</name>
    <dbReference type="NCBI Taxonomy" id="2966"/>
    <lineage>
        <taxon>Eukaryota</taxon>
        <taxon>Sar</taxon>
        <taxon>Alveolata</taxon>
        <taxon>Dinophyceae</taxon>
        <taxon>Noctilucales</taxon>
        <taxon>Noctilucaceae</taxon>
        <taxon>Noctiluca</taxon>
    </lineage>
</organism>
<sequence>MITRDGANDIVDQFGRAWVARDHIGMAELFASGGVHNKRRSGGDLILSGRSEISRHWSQRASDEVSFWHHRNDLVLDPERVTFVASWSVYGATRTNHTGLFRLQSWSVRGLPQILHLEEHEFPDLAADETCEWEASVVTHCAQGVRRLGRRRIPVKGKEPSLLGSCGRRVHRGRFWDKRALSCGAASGWCPELRRRTMRKRAAKVATAGKMSAHCDAGEVSQSRLFRCVDPTGEKVVCQSAAQHALQCRSCLQFLGGKDYSAVQWRHSLLGPGNTLTCKQCATPSDAKVGTDLEKSGEGVDQIHCRVCHRARVRDYKFDPTKLARRGGFLCAQCRKPRQESLHGWAALHADPSCPT</sequence>
<dbReference type="SUPFAM" id="SSF54427">
    <property type="entry name" value="NTF2-like"/>
    <property type="match status" value="1"/>
</dbReference>
<dbReference type="AlphaFoldDB" id="A0A7S1FBQ7"/>
<reference evidence="1" key="1">
    <citation type="submission" date="2021-01" db="EMBL/GenBank/DDBJ databases">
        <authorList>
            <person name="Corre E."/>
            <person name="Pelletier E."/>
            <person name="Niang G."/>
            <person name="Scheremetjew M."/>
            <person name="Finn R."/>
            <person name="Kale V."/>
            <person name="Holt S."/>
            <person name="Cochrane G."/>
            <person name="Meng A."/>
            <person name="Brown T."/>
            <person name="Cohen L."/>
        </authorList>
    </citation>
    <scope>NUCLEOTIDE SEQUENCE</scope>
</reference>
<dbReference type="InterPro" id="IPR032710">
    <property type="entry name" value="NTF2-like_dom_sf"/>
</dbReference>
<evidence type="ECO:0008006" key="2">
    <source>
        <dbReference type="Google" id="ProtNLM"/>
    </source>
</evidence>
<dbReference type="EMBL" id="HBFQ01042560">
    <property type="protein sequence ID" value="CAD8855759.1"/>
    <property type="molecule type" value="Transcribed_RNA"/>
</dbReference>
<proteinExistence type="predicted"/>
<accession>A0A7S1FBQ7</accession>